<dbReference type="EMBL" id="JAJJMA010195568">
    <property type="protein sequence ID" value="MCL7038931.1"/>
    <property type="molecule type" value="Genomic_DNA"/>
</dbReference>
<evidence type="ECO:0000256" key="2">
    <source>
        <dbReference type="ARBA" id="ARBA00022676"/>
    </source>
</evidence>
<protein>
    <submittedName>
        <fullName evidence="6">Uncharacterized protein</fullName>
    </submittedName>
</protein>
<comment type="subcellular location">
    <subcellularLocation>
        <location evidence="1">Membrane</location>
        <topology evidence="1">Single-pass type II membrane protein</topology>
    </subcellularLocation>
</comment>
<accession>A0AA41VCX4</accession>
<dbReference type="PANTHER" id="PTHR31042">
    <property type="entry name" value="CORE-2/I-BRANCHING BETA-1,6-N-ACETYLGLUCOSAMINYLTRANSFERASE FAMILY PROTEIN-RELATED"/>
    <property type="match status" value="1"/>
</dbReference>
<dbReference type="GO" id="GO:0016757">
    <property type="term" value="F:glycosyltransferase activity"/>
    <property type="evidence" value="ECO:0007669"/>
    <property type="project" value="UniProtKB-KW"/>
</dbReference>
<dbReference type="Pfam" id="PF02485">
    <property type="entry name" value="Branch"/>
    <property type="match status" value="2"/>
</dbReference>
<keyword evidence="2" id="KW-0328">Glycosyltransferase</keyword>
<dbReference type="AlphaFoldDB" id="A0AA41VCX4"/>
<dbReference type="InterPro" id="IPR003406">
    <property type="entry name" value="Glyco_trans_14"/>
</dbReference>
<evidence type="ECO:0000313" key="6">
    <source>
        <dbReference type="EMBL" id="MCL7038931.1"/>
    </source>
</evidence>
<evidence type="ECO:0000256" key="4">
    <source>
        <dbReference type="ARBA" id="ARBA00023136"/>
    </source>
</evidence>
<evidence type="ECO:0000256" key="3">
    <source>
        <dbReference type="ARBA" id="ARBA00022679"/>
    </source>
</evidence>
<evidence type="ECO:0000313" key="7">
    <source>
        <dbReference type="Proteomes" id="UP001177140"/>
    </source>
</evidence>
<dbReference type="GO" id="GO:0016020">
    <property type="term" value="C:membrane"/>
    <property type="evidence" value="ECO:0007669"/>
    <property type="project" value="UniProtKB-SubCell"/>
</dbReference>
<keyword evidence="5" id="KW-0325">Glycoprotein</keyword>
<name>A0AA41VCX4_PAPNU</name>
<keyword evidence="7" id="KW-1185">Reference proteome</keyword>
<reference evidence="6" key="1">
    <citation type="submission" date="2022-03" db="EMBL/GenBank/DDBJ databases">
        <title>A functionally conserved STORR gene fusion in Papaver species that diverged 16.8 million years ago.</title>
        <authorList>
            <person name="Catania T."/>
        </authorList>
    </citation>
    <scope>NUCLEOTIDE SEQUENCE</scope>
    <source>
        <strain evidence="6">S-191538</strain>
    </source>
</reference>
<dbReference type="Proteomes" id="UP001177140">
    <property type="component" value="Unassembled WGS sequence"/>
</dbReference>
<keyword evidence="3" id="KW-0808">Transferase</keyword>
<evidence type="ECO:0000256" key="1">
    <source>
        <dbReference type="ARBA" id="ARBA00004606"/>
    </source>
</evidence>
<gene>
    <name evidence="6" type="ORF">MKW94_005173</name>
</gene>
<dbReference type="InterPro" id="IPR044174">
    <property type="entry name" value="BC10-like"/>
</dbReference>
<keyword evidence="4" id="KW-0472">Membrane</keyword>
<proteinExistence type="predicted"/>
<organism evidence="6 7">
    <name type="scientific">Papaver nudicaule</name>
    <name type="common">Iceland poppy</name>
    <dbReference type="NCBI Taxonomy" id="74823"/>
    <lineage>
        <taxon>Eukaryota</taxon>
        <taxon>Viridiplantae</taxon>
        <taxon>Streptophyta</taxon>
        <taxon>Embryophyta</taxon>
        <taxon>Tracheophyta</taxon>
        <taxon>Spermatophyta</taxon>
        <taxon>Magnoliopsida</taxon>
        <taxon>Ranunculales</taxon>
        <taxon>Papaveraceae</taxon>
        <taxon>Papaveroideae</taxon>
        <taxon>Papaver</taxon>
    </lineage>
</organism>
<comment type="caution">
    <text evidence="6">The sequence shown here is derived from an EMBL/GenBank/DDBJ whole genome shotgun (WGS) entry which is preliminary data.</text>
</comment>
<dbReference type="PANTHER" id="PTHR31042:SF150">
    <property type="entry name" value="OS06G0661900 PROTEIN"/>
    <property type="match status" value="1"/>
</dbReference>
<evidence type="ECO:0000256" key="5">
    <source>
        <dbReference type="ARBA" id="ARBA00023180"/>
    </source>
</evidence>
<sequence length="166" mass="19647">MFLIPSTLPFEKLWDMFFDGHEGRFSVYMHASRERPVHDGRFSVYMHASREVVWGGTSMVDAERRLLGLAFQDPDNQHFVLLSDSCVPLHNFDYIEYKDFTKGSQSFTLKRQLYCRPCMDGDRNCYSDEHYFQTFFNMMDPGGIANWSVTQVDWSERKWHPKTYLA</sequence>